<dbReference type="InterPro" id="IPR054063">
    <property type="entry name" value="GbpA_D3"/>
</dbReference>
<feature type="domain" description="N-acetylglucosamine binding protein A" evidence="1">
    <location>
        <begin position="17"/>
        <end position="107"/>
    </location>
</feature>
<dbReference type="Proteomes" id="UP000476281">
    <property type="component" value="Unassembled WGS sequence"/>
</dbReference>
<dbReference type="Gene3D" id="3.30.70.2150">
    <property type="match status" value="1"/>
</dbReference>
<feature type="non-terminal residue" evidence="3">
    <location>
        <position position="1"/>
    </location>
</feature>
<dbReference type="AlphaFoldDB" id="A0A6L3X7A9"/>
<dbReference type="EMBL" id="WBSZ01001505">
    <property type="protein sequence ID" value="KAB2490530.1"/>
    <property type="molecule type" value="Genomic_DNA"/>
</dbReference>
<dbReference type="InterPro" id="IPR041029">
    <property type="entry name" value="GbpA_2"/>
</dbReference>
<gene>
    <name evidence="3" type="ORF">F9C29_26990</name>
</gene>
<accession>A0A6L3X7A9</accession>
<feature type="domain" description="GlcNAc-binding protein A third" evidence="2">
    <location>
        <begin position="129"/>
        <end position="210"/>
    </location>
</feature>
<evidence type="ECO:0000259" key="2">
    <source>
        <dbReference type="Pfam" id="PF21868"/>
    </source>
</evidence>
<evidence type="ECO:0000259" key="1">
    <source>
        <dbReference type="Pfam" id="PF18416"/>
    </source>
</evidence>
<proteinExistence type="predicted"/>
<evidence type="ECO:0000313" key="3">
    <source>
        <dbReference type="EMBL" id="KAB2490530.1"/>
    </source>
</evidence>
<dbReference type="PANTHER" id="PTHR34823:SF1">
    <property type="entry name" value="CHITIN-BINDING TYPE-4 DOMAIN-CONTAINING PROTEIN"/>
    <property type="match status" value="1"/>
</dbReference>
<comment type="caution">
    <text evidence="3">The sequence shown here is derived from an EMBL/GenBank/DDBJ whole genome shotgun (WGS) entry which is preliminary data.</text>
</comment>
<dbReference type="Pfam" id="PF21868">
    <property type="entry name" value="GbpA_D3"/>
    <property type="match status" value="1"/>
</dbReference>
<dbReference type="Gene3D" id="2.60.40.2550">
    <property type="match status" value="1"/>
</dbReference>
<reference evidence="3 4" key="1">
    <citation type="submission" date="2019-09" db="EMBL/GenBank/DDBJ databases">
        <title>Reversal of blaTEM antimicrobial resistance by CRISPR-Cas9 in clinical E. coli and other Enterobacteriaceae strains.</title>
        <authorList>
            <person name="Tagliaferri T."/>
            <person name="Guimaraes N."/>
            <person name="Pereira M."/>
            <person name="Felicori L."/>
            <person name="Horz H.-P."/>
            <person name="Santos S."/>
            <person name="Mendes T."/>
        </authorList>
    </citation>
    <scope>NUCLEOTIDE SEQUENCE [LARGE SCALE GENOMIC DNA]</scope>
    <source>
        <strain evidence="3 4">E2_blaTEM_MG</strain>
    </source>
</reference>
<sequence length="284" mass="31006">DTPAVISQWSKTLSGQIAGNNLNVGDKVIARFFDANGEVAALRTEMTIGSSEQGDANQWSYDLAQKINTAHSDVRVGVKDEAGEISPVHGANSVFVKDGSTLKSVAISYEEQKAQVSETIAVSDLQYSKIEHGNVIVTFHVNTQGDVKFEAHVMNHHGAEKGYLKQDMNNVNQNVTMTLTDVTAGHHMLKYYATNKDGTLFAQDVLNLMLESDAADSSGPHDFIFPDSIASYKAGTVVLQPKNGKTYECKPFPYSGYCVQYSPTANQFEPGVGAHWREAWVLKN</sequence>
<protein>
    <submittedName>
        <fullName evidence="3">N-acetylglucosamine-binding protein GbpA</fullName>
    </submittedName>
</protein>
<dbReference type="PANTHER" id="PTHR34823">
    <property type="entry name" value="GLCNAC-BINDING PROTEIN A"/>
    <property type="match status" value="1"/>
</dbReference>
<dbReference type="InterPro" id="IPR051024">
    <property type="entry name" value="GlcNAc_Chitin_IntDeg"/>
</dbReference>
<organism evidence="3 4">
    <name type="scientific">Enterobacter hormaechei</name>
    <dbReference type="NCBI Taxonomy" id="158836"/>
    <lineage>
        <taxon>Bacteria</taxon>
        <taxon>Pseudomonadati</taxon>
        <taxon>Pseudomonadota</taxon>
        <taxon>Gammaproteobacteria</taxon>
        <taxon>Enterobacterales</taxon>
        <taxon>Enterobacteriaceae</taxon>
        <taxon>Enterobacter</taxon>
        <taxon>Enterobacter cloacae complex</taxon>
    </lineage>
</organism>
<name>A0A6L3X7A9_9ENTR</name>
<evidence type="ECO:0000313" key="4">
    <source>
        <dbReference type="Proteomes" id="UP000476281"/>
    </source>
</evidence>
<dbReference type="Pfam" id="PF18416">
    <property type="entry name" value="GbpA_2"/>
    <property type="match status" value="1"/>
</dbReference>